<evidence type="ECO:0000256" key="7">
    <source>
        <dbReference type="ARBA" id="ARBA00047407"/>
    </source>
</evidence>
<feature type="domain" description="Amidase" evidence="9">
    <location>
        <begin position="23"/>
        <end position="462"/>
    </location>
</feature>
<evidence type="ECO:0000256" key="4">
    <source>
        <dbReference type="ARBA" id="ARBA00022840"/>
    </source>
</evidence>
<evidence type="ECO:0000313" key="10">
    <source>
        <dbReference type="EMBL" id="QHA01124.1"/>
    </source>
</evidence>
<organism evidence="10 11">
    <name type="scientific">Dehalobacter restrictus</name>
    <dbReference type="NCBI Taxonomy" id="55583"/>
    <lineage>
        <taxon>Bacteria</taxon>
        <taxon>Bacillati</taxon>
        <taxon>Bacillota</taxon>
        <taxon>Clostridia</taxon>
        <taxon>Eubacteriales</taxon>
        <taxon>Desulfitobacteriaceae</taxon>
        <taxon>Dehalobacter</taxon>
    </lineage>
</organism>
<keyword evidence="10" id="KW-0808">Transferase</keyword>
<dbReference type="PANTHER" id="PTHR11895">
    <property type="entry name" value="TRANSAMIDASE"/>
    <property type="match status" value="1"/>
</dbReference>
<comment type="function">
    <text evidence="6 8">Allows the formation of correctly charged Gln-tRNA(Gln) through the transamidation of misacylated Glu-tRNA(Gln) in organisms which lack glutaminyl-tRNA synthetase. The reaction takes place in the presence of glutamine and ATP through an activated gamma-phospho-Glu-tRNA(Gln).</text>
</comment>
<keyword evidence="5 8" id="KW-0648">Protein biosynthesis</keyword>
<evidence type="ECO:0000256" key="3">
    <source>
        <dbReference type="ARBA" id="ARBA00022741"/>
    </source>
</evidence>
<comment type="catalytic activity">
    <reaction evidence="7 8">
        <text>L-glutamyl-tRNA(Gln) + L-glutamine + ATP + H2O = L-glutaminyl-tRNA(Gln) + L-glutamate + ADP + phosphate + H(+)</text>
        <dbReference type="Rhea" id="RHEA:17521"/>
        <dbReference type="Rhea" id="RHEA-COMP:9681"/>
        <dbReference type="Rhea" id="RHEA-COMP:9684"/>
        <dbReference type="ChEBI" id="CHEBI:15377"/>
        <dbReference type="ChEBI" id="CHEBI:15378"/>
        <dbReference type="ChEBI" id="CHEBI:29985"/>
        <dbReference type="ChEBI" id="CHEBI:30616"/>
        <dbReference type="ChEBI" id="CHEBI:43474"/>
        <dbReference type="ChEBI" id="CHEBI:58359"/>
        <dbReference type="ChEBI" id="CHEBI:78520"/>
        <dbReference type="ChEBI" id="CHEBI:78521"/>
        <dbReference type="ChEBI" id="CHEBI:456216"/>
        <dbReference type="EC" id="6.3.5.7"/>
    </reaction>
</comment>
<dbReference type="PROSITE" id="PS00571">
    <property type="entry name" value="AMIDASES"/>
    <property type="match status" value="1"/>
</dbReference>
<evidence type="ECO:0000256" key="1">
    <source>
        <dbReference type="ARBA" id="ARBA00008069"/>
    </source>
</evidence>
<dbReference type="GO" id="GO:0006412">
    <property type="term" value="P:translation"/>
    <property type="evidence" value="ECO:0007669"/>
    <property type="project" value="UniProtKB-UniRule"/>
</dbReference>
<dbReference type="EC" id="6.3.5.7" evidence="8"/>
<dbReference type="Gene3D" id="3.90.1300.10">
    <property type="entry name" value="Amidase signature (AS) domain"/>
    <property type="match status" value="1"/>
</dbReference>
<protein>
    <recommendedName>
        <fullName evidence="8">Glutamyl-tRNA(Gln) amidotransferase subunit A</fullName>
        <shortName evidence="8">Glu-ADT subunit A</shortName>
        <ecNumber evidence="8">6.3.5.7</ecNumber>
    </recommendedName>
</protein>
<dbReference type="NCBIfam" id="TIGR00132">
    <property type="entry name" value="gatA"/>
    <property type="match status" value="1"/>
</dbReference>
<dbReference type="RefSeq" id="WP_019226661.1">
    <property type="nucleotide sequence ID" value="NZ_CP046996.1"/>
</dbReference>
<keyword evidence="4 8" id="KW-0067">ATP-binding</keyword>
<dbReference type="Proteomes" id="UP000430508">
    <property type="component" value="Chromosome"/>
</dbReference>
<keyword evidence="2 8" id="KW-0436">Ligase</keyword>
<dbReference type="InterPro" id="IPR004412">
    <property type="entry name" value="GatA"/>
</dbReference>
<sequence>MPIFKSLEELHHMLVNKEISCVELTRSYLDYIDSADSRVKAFLTVTADSALMKAAKVDKKIAGGESLGSLEGLPMAMKDNMCTEGIPTTCGSRILENFNPPYDATVTERLKASGAVLLGKLNMDEFAMGSSTENSGYHPTANPWDLESVPGGSSGGSAACVAAREVPFALGSDTGGSIRQPAAFCGVVGLKPTYGAVSRYGLVAFASSLDQIGPLTTNVRDNALVLNAIAGHDPKDSTSVPFVKPDYTRFLENDVKGLKIGIPDEYFASGLNSDVAEVIQKAIRTFESLGAEIERCSLPHTEFAMPAYYIIAPAECSSNLARYDGVRYGYRAEADDMIEMFKKTREKGFGQEVKRRIMLGTYALSSGYYDAYYLKAQKVRTLIKQDFDRAFAKYDVLLSPTAPTTAYKIGEKSDPLAMYMGDVYTIPVNLAGLPAISVPAGFVDGMPVGMQLISKHFEEGMLYKAAYAFEQNTEYYHQVPALLKEVR</sequence>
<dbReference type="SUPFAM" id="SSF75304">
    <property type="entry name" value="Amidase signature (AS) enzymes"/>
    <property type="match status" value="1"/>
</dbReference>
<feature type="active site" description="Acyl-ester intermediate" evidence="8">
    <location>
        <position position="177"/>
    </location>
</feature>
<comment type="similarity">
    <text evidence="1 8">Belongs to the amidase family. GatA subfamily.</text>
</comment>
<dbReference type="HAMAP" id="MF_00120">
    <property type="entry name" value="GatA"/>
    <property type="match status" value="1"/>
</dbReference>
<evidence type="ECO:0000313" key="11">
    <source>
        <dbReference type="Proteomes" id="UP000430508"/>
    </source>
</evidence>
<dbReference type="GO" id="GO:0005524">
    <property type="term" value="F:ATP binding"/>
    <property type="evidence" value="ECO:0007669"/>
    <property type="project" value="UniProtKB-KW"/>
</dbReference>
<name>A0A857DIK4_9FIRM</name>
<feature type="active site" description="Charge relay system" evidence="8">
    <location>
        <position position="153"/>
    </location>
</feature>
<dbReference type="AlphaFoldDB" id="A0A857DIK4"/>
<evidence type="ECO:0000256" key="5">
    <source>
        <dbReference type="ARBA" id="ARBA00022917"/>
    </source>
</evidence>
<comment type="subunit">
    <text evidence="8">Heterotrimer of A, B and C subunits.</text>
</comment>
<evidence type="ECO:0000256" key="6">
    <source>
        <dbReference type="ARBA" id="ARBA00025295"/>
    </source>
</evidence>
<keyword evidence="3 8" id="KW-0547">Nucleotide-binding</keyword>
<dbReference type="InterPro" id="IPR020556">
    <property type="entry name" value="Amidase_CS"/>
</dbReference>
<dbReference type="InterPro" id="IPR036928">
    <property type="entry name" value="AS_sf"/>
</dbReference>
<evidence type="ECO:0000259" key="9">
    <source>
        <dbReference type="Pfam" id="PF01425"/>
    </source>
</evidence>
<dbReference type="EMBL" id="CP046996">
    <property type="protein sequence ID" value="QHA01124.1"/>
    <property type="molecule type" value="Genomic_DNA"/>
</dbReference>
<reference evidence="10 11" key="1">
    <citation type="submission" date="2019-12" db="EMBL/GenBank/DDBJ databases">
        <title>Sequence classification of anaerobic respiratory reductive dehalogenases: First we see many, then we see few.</title>
        <authorList>
            <person name="Molenda O."/>
            <person name="Puentes Jacome L.A."/>
            <person name="Cao X."/>
            <person name="Nesbo C.L."/>
            <person name="Tang S."/>
            <person name="Morson N."/>
            <person name="Patron J."/>
            <person name="Lomheim L."/>
            <person name="Wishart D.S."/>
            <person name="Edwards E.A."/>
        </authorList>
    </citation>
    <scope>NUCLEOTIDE SEQUENCE [LARGE SCALE GENOMIC DNA]</scope>
    <source>
        <strain evidence="10 11">12DCA</strain>
    </source>
</reference>
<proteinExistence type="inferred from homology"/>
<feature type="active site" description="Charge relay system" evidence="8">
    <location>
        <position position="78"/>
    </location>
</feature>
<evidence type="ECO:0000256" key="2">
    <source>
        <dbReference type="ARBA" id="ARBA00022598"/>
    </source>
</evidence>
<dbReference type="GO" id="GO:0050567">
    <property type="term" value="F:glutaminyl-tRNA synthase (glutamine-hydrolyzing) activity"/>
    <property type="evidence" value="ECO:0007669"/>
    <property type="project" value="UniProtKB-UniRule"/>
</dbReference>
<gene>
    <name evidence="8 10" type="primary">gatA</name>
    <name evidence="10" type="ORF">GQ588_11010</name>
</gene>
<dbReference type="GO" id="GO:0016740">
    <property type="term" value="F:transferase activity"/>
    <property type="evidence" value="ECO:0007669"/>
    <property type="project" value="UniProtKB-KW"/>
</dbReference>
<dbReference type="Pfam" id="PF01425">
    <property type="entry name" value="Amidase"/>
    <property type="match status" value="1"/>
</dbReference>
<dbReference type="PANTHER" id="PTHR11895:SF151">
    <property type="entry name" value="GLUTAMYL-TRNA(GLN) AMIDOTRANSFERASE SUBUNIT A"/>
    <property type="match status" value="1"/>
</dbReference>
<accession>A0A857DIK4</accession>
<dbReference type="InterPro" id="IPR000120">
    <property type="entry name" value="Amidase"/>
</dbReference>
<dbReference type="PIRSF" id="PIRSF001221">
    <property type="entry name" value="Amidase_fungi"/>
    <property type="match status" value="1"/>
</dbReference>
<evidence type="ECO:0000256" key="8">
    <source>
        <dbReference type="HAMAP-Rule" id="MF_00120"/>
    </source>
</evidence>
<dbReference type="InterPro" id="IPR023631">
    <property type="entry name" value="Amidase_dom"/>
</dbReference>
<dbReference type="GO" id="GO:0030956">
    <property type="term" value="C:glutamyl-tRNA(Gln) amidotransferase complex"/>
    <property type="evidence" value="ECO:0007669"/>
    <property type="project" value="InterPro"/>
</dbReference>